<feature type="region of interest" description="Disordered" evidence="1">
    <location>
        <begin position="1"/>
        <end position="32"/>
    </location>
</feature>
<keyword evidence="3" id="KW-1185">Reference proteome</keyword>
<dbReference type="GeneID" id="80880341"/>
<reference evidence="2" key="1">
    <citation type="submission" date="2023-03" db="EMBL/GenBank/DDBJ databases">
        <title>Near-Complete genome sequence of Lipomyces tetrasporous NRRL Y-64009, an oleaginous yeast capable of growing on lignocellulosic hydrolysates.</title>
        <authorList>
            <consortium name="Lawrence Berkeley National Laboratory"/>
            <person name="Jagtap S.S."/>
            <person name="Liu J.-J."/>
            <person name="Walukiewicz H.E."/>
            <person name="Pangilinan J."/>
            <person name="Lipzen A."/>
            <person name="Ahrendt S."/>
            <person name="Koriabine M."/>
            <person name="Cobaugh K."/>
            <person name="Salamov A."/>
            <person name="Yoshinaga Y."/>
            <person name="Ng V."/>
            <person name="Daum C."/>
            <person name="Grigoriev I.V."/>
            <person name="Slininger P.J."/>
            <person name="Dien B.S."/>
            <person name="Jin Y.-S."/>
            <person name="Rao C.V."/>
        </authorList>
    </citation>
    <scope>NUCLEOTIDE SEQUENCE</scope>
    <source>
        <strain evidence="2">NRRL Y-64009</strain>
    </source>
</reference>
<proteinExistence type="predicted"/>
<name>A0AAD7QPE9_9ASCO</name>
<dbReference type="RefSeq" id="XP_056042404.1">
    <property type="nucleotide sequence ID" value="XM_056185175.1"/>
</dbReference>
<feature type="compositionally biased region" description="Low complexity" evidence="1">
    <location>
        <begin position="75"/>
        <end position="84"/>
    </location>
</feature>
<sequence length="525" mass="58932">MTVPETSEDGRETFRTPDTVSSSIPGESPPRFTFVFKEGQADIRSHAMRESWKRRHKTKREKPKPLQQTPRKLLSSAVAAANSAGPSIQQPPLAPLIESQYPNIESNEDSMAGVPFQALTGMNHALAVARVDPFDTCPVKLTGQHQKLLHHWLSIHAKMMLEEVSIKSFNPMRDISFPLDLSNASSFNSLMAHSAAHLAYLQGATDSLHALTYKTEALRILNIWLNDPIKSLSDDAFAAVVRLLAFESFWGTEAEWQIHRDGLQRMIEERGGHAALQDNWRVGLVVYLYSLMVKPSWFDPANNIREISQHPLNNSLNSTVASIIDLHKVRCSWLISFTHHIQMLMRSSSQLYQHGLRGFRAVHDAVLQLHFYFQCDAQTDVHEVGYATPEDDRLACLFLISVLLQESLTSTAALPTSPGSFSMRPNNSLAILDTSLHESRNLWEGSVGNLRSLLFEHVITVPDGWMKAKYAMDITDLLRHLSLEARRGVEKCLLNILSSTNGAKLRFSHEDSWTPDSLLSSMHGE</sequence>
<organism evidence="2 3">
    <name type="scientific">Lipomyces tetrasporus</name>
    <dbReference type="NCBI Taxonomy" id="54092"/>
    <lineage>
        <taxon>Eukaryota</taxon>
        <taxon>Fungi</taxon>
        <taxon>Dikarya</taxon>
        <taxon>Ascomycota</taxon>
        <taxon>Saccharomycotina</taxon>
        <taxon>Lipomycetes</taxon>
        <taxon>Lipomycetales</taxon>
        <taxon>Lipomycetaceae</taxon>
        <taxon>Lipomyces</taxon>
    </lineage>
</organism>
<evidence type="ECO:0000256" key="1">
    <source>
        <dbReference type="SAM" id="MobiDB-lite"/>
    </source>
</evidence>
<dbReference type="Proteomes" id="UP001217417">
    <property type="component" value="Unassembled WGS sequence"/>
</dbReference>
<dbReference type="PANTHER" id="PTHR37540:SF5">
    <property type="entry name" value="TRANSCRIPTION FACTOR DOMAIN-CONTAINING PROTEIN"/>
    <property type="match status" value="1"/>
</dbReference>
<feature type="compositionally biased region" description="Basic residues" evidence="1">
    <location>
        <begin position="52"/>
        <end position="62"/>
    </location>
</feature>
<dbReference type="PANTHER" id="PTHR37540">
    <property type="entry name" value="TRANSCRIPTION FACTOR (ACR-2), PUTATIVE-RELATED-RELATED"/>
    <property type="match status" value="1"/>
</dbReference>
<dbReference type="InterPro" id="IPR021858">
    <property type="entry name" value="Fun_TF"/>
</dbReference>
<evidence type="ECO:0000313" key="3">
    <source>
        <dbReference type="Proteomes" id="UP001217417"/>
    </source>
</evidence>
<dbReference type="EMBL" id="JARPMG010000008">
    <property type="protein sequence ID" value="KAJ8098954.1"/>
    <property type="molecule type" value="Genomic_DNA"/>
</dbReference>
<gene>
    <name evidence="2" type="ORF">POJ06DRAFT_200033</name>
</gene>
<feature type="compositionally biased region" description="Polar residues" evidence="1">
    <location>
        <begin position="16"/>
        <end position="25"/>
    </location>
</feature>
<dbReference type="AlphaFoldDB" id="A0AAD7QPE9"/>
<protein>
    <submittedName>
        <fullName evidence="2">Uncharacterized protein</fullName>
    </submittedName>
</protein>
<evidence type="ECO:0000313" key="2">
    <source>
        <dbReference type="EMBL" id="KAJ8098954.1"/>
    </source>
</evidence>
<comment type="caution">
    <text evidence="2">The sequence shown here is derived from an EMBL/GenBank/DDBJ whole genome shotgun (WGS) entry which is preliminary data.</text>
</comment>
<dbReference type="Pfam" id="PF11951">
    <property type="entry name" value="Fungal_trans_2"/>
    <property type="match status" value="1"/>
</dbReference>
<accession>A0AAD7QPE9</accession>
<feature type="region of interest" description="Disordered" evidence="1">
    <location>
        <begin position="45"/>
        <end position="92"/>
    </location>
</feature>